<reference evidence="1 2" key="1">
    <citation type="journal article" date="2012" name="Front. Microbiol.">
        <title>Redundancy and modularity in membrane-associated dissimilatory nitrate reduction in Bacillus.</title>
        <authorList>
            <person name="Heylen K."/>
            <person name="Keltjens J."/>
        </authorList>
    </citation>
    <scope>NUCLEOTIDE SEQUENCE [LARGE SCALE GENOMIC DNA]</scope>
    <source>
        <strain evidence="2">LMG 21833T</strain>
    </source>
</reference>
<keyword evidence="2" id="KW-1185">Reference proteome</keyword>
<evidence type="ECO:0000313" key="1">
    <source>
        <dbReference type="EMBL" id="EKN65878.1"/>
    </source>
</evidence>
<dbReference type="RefSeq" id="WP_007086557.1">
    <property type="nucleotide sequence ID" value="NZ_AJLS01000124.1"/>
</dbReference>
<accession>K6DCT1</accession>
<proteinExistence type="predicted"/>
<evidence type="ECO:0000313" key="2">
    <source>
        <dbReference type="Proteomes" id="UP000006316"/>
    </source>
</evidence>
<protein>
    <submittedName>
        <fullName evidence="1">Uncharacterized protein</fullName>
    </submittedName>
</protein>
<sequence>MAHKWLENDMVKKNLAISYDYWLEDTGIPMTLEEFVSQYLENAHYLGGVFSPHLNINDNGY</sequence>
<organism evidence="1 2">
    <name type="scientific">Neobacillus bataviensis LMG 21833</name>
    <dbReference type="NCBI Taxonomy" id="1117379"/>
    <lineage>
        <taxon>Bacteria</taxon>
        <taxon>Bacillati</taxon>
        <taxon>Bacillota</taxon>
        <taxon>Bacilli</taxon>
        <taxon>Bacillales</taxon>
        <taxon>Bacillaceae</taxon>
        <taxon>Neobacillus</taxon>
    </lineage>
</organism>
<dbReference type="OrthoDB" id="1706280at2"/>
<dbReference type="eggNOG" id="ENOG5030ETD">
    <property type="taxonomic scope" value="Bacteria"/>
</dbReference>
<gene>
    <name evidence="1" type="ORF">BABA_17817</name>
</gene>
<name>K6DCT1_9BACI</name>
<dbReference type="PATRIC" id="fig|1117379.3.peg.3691"/>
<dbReference type="AlphaFoldDB" id="K6DCT1"/>
<dbReference type="Proteomes" id="UP000006316">
    <property type="component" value="Unassembled WGS sequence"/>
</dbReference>
<comment type="caution">
    <text evidence="1">The sequence shown here is derived from an EMBL/GenBank/DDBJ whole genome shotgun (WGS) entry which is preliminary data.</text>
</comment>
<dbReference type="STRING" id="1117379.BABA_17817"/>
<dbReference type="EMBL" id="AJLS01000124">
    <property type="protein sequence ID" value="EKN65878.1"/>
    <property type="molecule type" value="Genomic_DNA"/>
</dbReference>